<dbReference type="GO" id="GO:0016020">
    <property type="term" value="C:membrane"/>
    <property type="evidence" value="ECO:0007669"/>
    <property type="project" value="TreeGrafter"/>
</dbReference>
<evidence type="ECO:0000313" key="4">
    <source>
        <dbReference type="Proteomes" id="UP000430120"/>
    </source>
</evidence>
<proteinExistence type="predicted"/>
<keyword evidence="4" id="KW-1185">Reference proteome</keyword>
<dbReference type="GO" id="GO:0016787">
    <property type="term" value="F:hydrolase activity"/>
    <property type="evidence" value="ECO:0007669"/>
    <property type="project" value="UniProtKB-KW"/>
</dbReference>
<organism evidence="3 4">
    <name type="scientific">Ideonella dechloratans</name>
    <dbReference type="NCBI Taxonomy" id="36863"/>
    <lineage>
        <taxon>Bacteria</taxon>
        <taxon>Pseudomonadati</taxon>
        <taxon>Pseudomonadota</taxon>
        <taxon>Betaproteobacteria</taxon>
        <taxon>Burkholderiales</taxon>
        <taxon>Sphaerotilaceae</taxon>
        <taxon>Ideonella</taxon>
    </lineage>
</organism>
<evidence type="ECO:0000259" key="1">
    <source>
        <dbReference type="Pfam" id="PF00561"/>
    </source>
</evidence>
<comment type="caution">
    <text evidence="3">The sequence shown here is derived from an EMBL/GenBank/DDBJ whole genome shotgun (WGS) entry which is preliminary data.</text>
</comment>
<dbReference type="PANTHER" id="PTHR43798">
    <property type="entry name" value="MONOACYLGLYCEROL LIPASE"/>
    <property type="match status" value="1"/>
</dbReference>
<accession>A0A643FD06</accession>
<feature type="domain" description="AB hydrolase-1" evidence="1">
    <location>
        <begin position="28"/>
        <end position="164"/>
    </location>
</feature>
<evidence type="ECO:0000259" key="2">
    <source>
        <dbReference type="Pfam" id="PF19837"/>
    </source>
</evidence>
<evidence type="ECO:0000313" key="3">
    <source>
        <dbReference type="EMBL" id="KAB0582509.1"/>
    </source>
</evidence>
<dbReference type="EMBL" id="VZPB01000020">
    <property type="protein sequence ID" value="KAB0582509.1"/>
    <property type="molecule type" value="Genomic_DNA"/>
</dbReference>
<keyword evidence="3" id="KW-0378">Hydrolase</keyword>
<dbReference type="OrthoDB" id="9793083at2"/>
<dbReference type="InterPro" id="IPR045630">
    <property type="entry name" value="DUF6316"/>
</dbReference>
<dbReference type="PRINTS" id="PR00412">
    <property type="entry name" value="EPOXHYDRLASE"/>
</dbReference>
<dbReference type="Pfam" id="PF19837">
    <property type="entry name" value="DUF6316"/>
    <property type="match status" value="1"/>
</dbReference>
<gene>
    <name evidence="3" type="ORF">F7Q92_10020</name>
</gene>
<dbReference type="Gene3D" id="3.40.50.1820">
    <property type="entry name" value="alpha/beta hydrolase"/>
    <property type="match status" value="1"/>
</dbReference>
<dbReference type="AlphaFoldDB" id="A0A643FD06"/>
<dbReference type="InterPro" id="IPR000073">
    <property type="entry name" value="AB_hydrolase_1"/>
</dbReference>
<name>A0A643FD06_IDEDE</name>
<dbReference type="Pfam" id="PF00561">
    <property type="entry name" value="Abhydrolase_1"/>
    <property type="match status" value="1"/>
</dbReference>
<dbReference type="PANTHER" id="PTHR43798:SF33">
    <property type="entry name" value="HYDROLASE, PUTATIVE (AFU_ORTHOLOGUE AFUA_2G14860)-RELATED"/>
    <property type="match status" value="1"/>
</dbReference>
<dbReference type="InterPro" id="IPR050266">
    <property type="entry name" value="AB_hydrolase_sf"/>
</dbReference>
<reference evidence="3 4" key="1">
    <citation type="submission" date="2019-09" db="EMBL/GenBank/DDBJ databases">
        <title>Draft genome sequences of 48 bacterial type strains from the CCUG.</title>
        <authorList>
            <person name="Tunovic T."/>
            <person name="Pineiro-Iglesias B."/>
            <person name="Unosson C."/>
            <person name="Inganas E."/>
            <person name="Ohlen M."/>
            <person name="Cardew S."/>
            <person name="Jensie-Markopoulos S."/>
            <person name="Salva-Serra F."/>
            <person name="Jaen-Luchoro D."/>
            <person name="Karlsson R."/>
            <person name="Svensson-Stadler L."/>
            <person name="Chun J."/>
            <person name="Moore E."/>
        </authorList>
    </citation>
    <scope>NUCLEOTIDE SEQUENCE [LARGE SCALE GENOMIC DNA]</scope>
    <source>
        <strain evidence="3 4">CCUG 30977</strain>
    </source>
</reference>
<protein>
    <submittedName>
        <fullName evidence="3">Alpha/beta hydrolase</fullName>
    </submittedName>
</protein>
<sequence>MPVAQVNGVRLNYVQMEPQNAEGEVEDLVMVHGLATNLAFWYFHYAPVFSQRFRVTLYDLRGHGRSEMTPGGYTPPQQAQDLLGLMDHLGIARAHFLSHSYGGVITLNAACLAPERFRSLVLADTHISAARHQRQWEAGQFGEEMQAILQAHHIHLDTRDPYFGYKLLTEVAHLQLRSEEVPPALAELVSPFIGKYGNRTASQWIRLMDQTEAGKELMGSDDGLRLEELRKLAFPIMAMYGDHSQARLTGRELLNVWGHAVFRRVPDGGHFFPSSRPKELIHGCERFWGGEFHARHRQRAGEAKKNFFRSDRIIQSGDAWYFMTREQARVGPAASREEAEQLLASFMAAMATEEQSAAAV</sequence>
<dbReference type="InterPro" id="IPR029058">
    <property type="entry name" value="AB_hydrolase_fold"/>
</dbReference>
<dbReference type="Proteomes" id="UP000430120">
    <property type="component" value="Unassembled WGS sequence"/>
</dbReference>
<dbReference type="PRINTS" id="PR00111">
    <property type="entry name" value="ABHYDROLASE"/>
</dbReference>
<dbReference type="InterPro" id="IPR000639">
    <property type="entry name" value="Epox_hydrolase-like"/>
</dbReference>
<dbReference type="SUPFAM" id="SSF53474">
    <property type="entry name" value="alpha/beta-Hydrolases"/>
    <property type="match status" value="1"/>
</dbReference>
<feature type="domain" description="DUF6316" evidence="2">
    <location>
        <begin position="299"/>
        <end position="350"/>
    </location>
</feature>
<dbReference type="RefSeq" id="WP_151124013.1">
    <property type="nucleotide sequence ID" value="NZ_CP088081.1"/>
</dbReference>